<feature type="signal peptide" evidence="2">
    <location>
        <begin position="1"/>
        <end position="18"/>
    </location>
</feature>
<dbReference type="EMBL" id="JBBXMP010000115">
    <property type="protein sequence ID" value="KAL0062072.1"/>
    <property type="molecule type" value="Genomic_DNA"/>
</dbReference>
<evidence type="ECO:0000256" key="1">
    <source>
        <dbReference type="SAM" id="MobiDB-lite"/>
    </source>
</evidence>
<feature type="region of interest" description="Disordered" evidence="1">
    <location>
        <begin position="117"/>
        <end position="147"/>
    </location>
</feature>
<accession>A0ABR2ZK91</accession>
<evidence type="ECO:0000313" key="3">
    <source>
        <dbReference type="EMBL" id="KAL0062072.1"/>
    </source>
</evidence>
<gene>
    <name evidence="3" type="ORF">AAF712_011072</name>
</gene>
<name>A0ABR2ZK91_9AGAR</name>
<proteinExistence type="predicted"/>
<dbReference type="Proteomes" id="UP001437256">
    <property type="component" value="Unassembled WGS sequence"/>
</dbReference>
<comment type="caution">
    <text evidence="3">The sequence shown here is derived from an EMBL/GenBank/DDBJ whole genome shotgun (WGS) entry which is preliminary data.</text>
</comment>
<feature type="chain" id="PRO_5046271150" description="Fruit-body specific protein a" evidence="2">
    <location>
        <begin position="19"/>
        <end position="242"/>
    </location>
</feature>
<keyword evidence="4" id="KW-1185">Reference proteome</keyword>
<protein>
    <recommendedName>
        <fullName evidence="5">Fruit-body specific protein a</fullName>
    </recommendedName>
</protein>
<organism evidence="3 4">
    <name type="scientific">Marasmius tenuissimus</name>
    <dbReference type="NCBI Taxonomy" id="585030"/>
    <lineage>
        <taxon>Eukaryota</taxon>
        <taxon>Fungi</taxon>
        <taxon>Dikarya</taxon>
        <taxon>Basidiomycota</taxon>
        <taxon>Agaricomycotina</taxon>
        <taxon>Agaricomycetes</taxon>
        <taxon>Agaricomycetidae</taxon>
        <taxon>Agaricales</taxon>
        <taxon>Marasmiineae</taxon>
        <taxon>Marasmiaceae</taxon>
        <taxon>Marasmius</taxon>
    </lineage>
</organism>
<evidence type="ECO:0000313" key="4">
    <source>
        <dbReference type="Proteomes" id="UP001437256"/>
    </source>
</evidence>
<feature type="compositionally biased region" description="Pro residues" evidence="1">
    <location>
        <begin position="137"/>
        <end position="147"/>
    </location>
</feature>
<keyword evidence="2" id="KW-0732">Signal</keyword>
<evidence type="ECO:0008006" key="5">
    <source>
        <dbReference type="Google" id="ProtNLM"/>
    </source>
</evidence>
<sequence length="242" mass="25426">MKLNLFTALLTAVATVSARSIRFPGVNLKRQTSPAVTSLSASNHYGSPTPAWAAGYSPAWYLGNDPASAPGTVWLKDRNVCTALNKIPDSLHCPTFPLTLNVRAYVNAVAAKRDGTRTLSETTGETRTVIGGSPGPSQAPPPPPPPGVYDPVFSGLDGAIQADDYLTFGLVDSVGDCYLMCDTVPECGFVNTYHDVNAKDGSPLLTCSLFKTCHGAELATNKGGQSQPDGSVNFIKDSDGFV</sequence>
<evidence type="ECO:0000256" key="2">
    <source>
        <dbReference type="SAM" id="SignalP"/>
    </source>
</evidence>
<feature type="compositionally biased region" description="Polar residues" evidence="1">
    <location>
        <begin position="117"/>
        <end position="126"/>
    </location>
</feature>
<reference evidence="3 4" key="1">
    <citation type="submission" date="2024-05" db="EMBL/GenBank/DDBJ databases">
        <title>A draft genome resource for the thread blight pathogen Marasmius tenuissimus strain MS-2.</title>
        <authorList>
            <person name="Yulfo-Soto G.E."/>
            <person name="Baruah I.K."/>
            <person name="Amoako-Attah I."/>
            <person name="Bukari Y."/>
            <person name="Meinhardt L.W."/>
            <person name="Bailey B.A."/>
            <person name="Cohen S.P."/>
        </authorList>
    </citation>
    <scope>NUCLEOTIDE SEQUENCE [LARGE SCALE GENOMIC DNA]</scope>
    <source>
        <strain evidence="3 4">MS-2</strain>
    </source>
</reference>